<gene>
    <name evidence="1" type="ORF">NQV15_10730</name>
</gene>
<dbReference type="EMBL" id="CP102173">
    <property type="protein sequence ID" value="UUP12329.1"/>
    <property type="molecule type" value="Genomic_DNA"/>
</dbReference>
<reference evidence="1 2" key="1">
    <citation type="submission" date="2022-08" db="EMBL/GenBank/DDBJ databases">
        <title>novel species in genus Aeromicrobium.</title>
        <authorList>
            <person name="Ye L."/>
        </authorList>
    </citation>
    <scope>NUCLEOTIDE SEQUENCE [LARGE SCALE GENOMIC DNA]</scope>
    <source>
        <strain evidence="2">zg-Y1379</strain>
    </source>
</reference>
<name>A0ABY5M5U4_9ACTN</name>
<dbReference type="Gene3D" id="1.25.40.10">
    <property type="entry name" value="Tetratricopeptide repeat domain"/>
    <property type="match status" value="1"/>
</dbReference>
<organism evidence="1 2">
    <name type="scientific">Aeromicrobium wangtongii</name>
    <dbReference type="NCBI Taxonomy" id="2969247"/>
    <lineage>
        <taxon>Bacteria</taxon>
        <taxon>Bacillati</taxon>
        <taxon>Actinomycetota</taxon>
        <taxon>Actinomycetes</taxon>
        <taxon>Propionibacteriales</taxon>
        <taxon>Nocardioidaceae</taxon>
        <taxon>Aeromicrobium</taxon>
    </lineage>
</organism>
<keyword evidence="2" id="KW-1185">Reference proteome</keyword>
<proteinExistence type="predicted"/>
<evidence type="ECO:0008006" key="3">
    <source>
        <dbReference type="Google" id="ProtNLM"/>
    </source>
</evidence>
<sequence length="188" mass="21157">MNWDELGDELERIGSTPDLAYRVGEYRRLLDDYSPGQEGRAEVLANLADDLTADGQLDEAESLYEQAIADGGRTVLNPHVGLLSVALERVDDARADELLAVLLAESRADRLVVGDYEWIGETLEEAGRLRAALRWFTIPLRDIQPADIDLMPVLALNGRWRVRRALDLPIDAYDEAYEVWHEVNESKP</sequence>
<dbReference type="RefSeq" id="WP_232399849.1">
    <property type="nucleotide sequence ID" value="NZ_CP102173.1"/>
</dbReference>
<dbReference type="SUPFAM" id="SSF48452">
    <property type="entry name" value="TPR-like"/>
    <property type="match status" value="1"/>
</dbReference>
<evidence type="ECO:0000313" key="1">
    <source>
        <dbReference type="EMBL" id="UUP12329.1"/>
    </source>
</evidence>
<protein>
    <recommendedName>
        <fullName evidence="3">Tetratricopeptide repeat protein</fullName>
    </recommendedName>
</protein>
<dbReference type="Proteomes" id="UP001316184">
    <property type="component" value="Chromosome"/>
</dbReference>
<accession>A0ABY5M5U4</accession>
<evidence type="ECO:0000313" key="2">
    <source>
        <dbReference type="Proteomes" id="UP001316184"/>
    </source>
</evidence>
<dbReference type="InterPro" id="IPR011990">
    <property type="entry name" value="TPR-like_helical_dom_sf"/>
</dbReference>